<evidence type="ECO:0000313" key="1">
    <source>
        <dbReference type="EMBL" id="OXB06701.1"/>
    </source>
</evidence>
<organism evidence="1 2">
    <name type="scientific">Flavobacterium pectinovorum</name>
    <dbReference type="NCBI Taxonomy" id="29533"/>
    <lineage>
        <taxon>Bacteria</taxon>
        <taxon>Pseudomonadati</taxon>
        <taxon>Bacteroidota</taxon>
        <taxon>Flavobacteriia</taxon>
        <taxon>Flavobacteriales</taxon>
        <taxon>Flavobacteriaceae</taxon>
        <taxon>Flavobacterium</taxon>
    </lineage>
</organism>
<name>A0AB36P4N4_9FLAO</name>
<dbReference type="Proteomes" id="UP000198431">
    <property type="component" value="Unassembled WGS sequence"/>
</dbReference>
<protein>
    <submittedName>
        <fullName evidence="1">Uncharacterized protein</fullName>
    </submittedName>
</protein>
<sequence>MFVPNINTNNILFIKGGDQFAILKLRLFFDTVLYFFENILQENHFFIAIIIKVFATNSPILTIRNS</sequence>
<proteinExistence type="predicted"/>
<accession>A0AB36P4N4</accession>
<evidence type="ECO:0000313" key="2">
    <source>
        <dbReference type="Proteomes" id="UP000198431"/>
    </source>
</evidence>
<reference evidence="1 2" key="1">
    <citation type="submission" date="2016-11" db="EMBL/GenBank/DDBJ databases">
        <title>Whole genomes of Flavobacteriaceae.</title>
        <authorList>
            <person name="Stine C."/>
            <person name="Li C."/>
            <person name="Tadesse D."/>
        </authorList>
    </citation>
    <scope>NUCLEOTIDE SEQUENCE [LARGE SCALE GENOMIC DNA]</scope>
    <source>
        <strain evidence="1 2">ATCC 19366</strain>
    </source>
</reference>
<dbReference type="AlphaFoldDB" id="A0AB36P4N4"/>
<dbReference type="EMBL" id="MUHB01000005">
    <property type="protein sequence ID" value="OXB06701.1"/>
    <property type="molecule type" value="Genomic_DNA"/>
</dbReference>
<gene>
    <name evidence="1" type="ORF">B0A72_04300</name>
</gene>
<comment type="caution">
    <text evidence="1">The sequence shown here is derived from an EMBL/GenBank/DDBJ whole genome shotgun (WGS) entry which is preliminary data.</text>
</comment>